<evidence type="ECO:0000256" key="4">
    <source>
        <dbReference type="ARBA" id="ARBA00022692"/>
    </source>
</evidence>
<sequence length="603" mass="66651">MIFISILIIIVAMALPSINQLISPIWFTRISSIVFMYAGALSFNALYIQSIGSGIGIYSGLFHVTVISQLLDTFIFIVGSFILISWPSITYSNNSNILETLTMQKEFTSTRVYAPELNINSIYYAIQYSLIVLFSTLGASLLVSSNDLISMYLTIELQSFGVYILSTIYRDSESATSAGLKYFLLGCLSSCLILLGAVLIYAFTGLTNFESIYSLVSVSISPNITQGLSLGLIIIIVGFLFKIAAAPLHHWAPDVYDESPTIVTIWLTIMPKISIIIFILELYTQIGIIGNSITLPEIKGILDTVNIIDLNQFYPNILLSSYVQPGAKTENTFYFLKNLLLISSLLSLIIGTVVGLAQSKIKRLLSYSTISHIGFILLALAINTEQSIDSLIFYIIQYSLTNLNTFLIIIALGYIINHSLPINPLYKGTERDIKFISEFKSQFYANPLLSICLTICLFSMAGIPPLLGFFSKQFVLYSAIQSGYYFMAIIGILVSIISASYYLKIIKVLHSEPEQFKDKSVLAQNICLSPFTNQGAAMLVKQSQTNVANTGNTLGENIHSIFSTTNLHSFMISTLTLSILLFILKPSLLLNSTQLLSLSLFNC</sequence>
<comment type="subcellular location">
    <subcellularLocation>
        <location evidence="1">Membrane</location>
        <topology evidence="1">Multi-pass membrane protein</topology>
    </subcellularLocation>
</comment>
<feature type="transmembrane region" description="Helical" evidence="9">
    <location>
        <begin position="182"/>
        <end position="203"/>
    </location>
</feature>
<evidence type="ECO:0000256" key="2">
    <source>
        <dbReference type="ARBA" id="ARBA00007012"/>
    </source>
</evidence>
<feature type="transmembrane region" description="Helical" evidence="9">
    <location>
        <begin position="567"/>
        <end position="584"/>
    </location>
</feature>
<keyword evidence="11" id="KW-0560">Oxidoreductase</keyword>
<evidence type="ECO:0000256" key="7">
    <source>
        <dbReference type="ARBA" id="ARBA00031028"/>
    </source>
</evidence>
<dbReference type="GO" id="GO:0016491">
    <property type="term" value="F:oxidoreductase activity"/>
    <property type="evidence" value="ECO:0007669"/>
    <property type="project" value="UniProtKB-KW"/>
</dbReference>
<feature type="transmembrane region" description="Helical" evidence="9">
    <location>
        <begin position="122"/>
        <end position="143"/>
    </location>
</feature>
<feature type="transmembrane region" description="Helical" evidence="9">
    <location>
        <begin position="391"/>
        <end position="416"/>
    </location>
</feature>
<feature type="transmembrane region" description="Helical" evidence="9">
    <location>
        <begin position="448"/>
        <end position="470"/>
    </location>
</feature>
<dbReference type="GeneID" id="14469540"/>
<dbReference type="InterPro" id="IPR010096">
    <property type="entry name" value="NADH-Q_OxRdtase_suN/2"/>
</dbReference>
<dbReference type="AlphaFoldDB" id="L8B9B2"/>
<reference evidence="11" key="1">
    <citation type="journal article" date="2014" name="PLoS ONE">
        <title>Mitochondrial Genome of Phlebia radiata Is the Second Largest (156 kbp) among Fungi and Features Signs of Genome Flexibility and Recent Recombination Events.</title>
        <authorList>
            <person name="Salavirta H."/>
            <person name="Oksanen I."/>
            <person name="Kuuskeri J."/>
            <person name="Makela M."/>
            <person name="Laine P."/>
            <person name="Paulin L."/>
            <person name="Lundell T."/>
        </authorList>
    </citation>
    <scope>NUCLEOTIDE SEQUENCE</scope>
    <source>
        <strain evidence="11">79</strain>
    </source>
</reference>
<evidence type="ECO:0000256" key="6">
    <source>
        <dbReference type="ARBA" id="ARBA00023136"/>
    </source>
</evidence>
<evidence type="ECO:0000256" key="8">
    <source>
        <dbReference type="ARBA" id="ARBA00049551"/>
    </source>
</evidence>
<name>L8B9B2_PHLRA</name>
<dbReference type="GO" id="GO:0016020">
    <property type="term" value="C:membrane"/>
    <property type="evidence" value="ECO:0007669"/>
    <property type="project" value="UniProtKB-SubCell"/>
</dbReference>
<evidence type="ECO:0000259" key="10">
    <source>
        <dbReference type="Pfam" id="PF00361"/>
    </source>
</evidence>
<feature type="transmembrane region" description="Helical" evidence="9">
    <location>
        <begin position="364"/>
        <end position="384"/>
    </location>
</feature>
<feature type="transmembrane region" description="Helical" evidence="9">
    <location>
        <begin position="338"/>
        <end position="358"/>
    </location>
</feature>
<feature type="domain" description="NADH:quinone oxidoreductase/Mrp antiporter transmembrane" evidence="10">
    <location>
        <begin position="145"/>
        <end position="280"/>
    </location>
</feature>
<dbReference type="PANTHER" id="PTHR22773">
    <property type="entry name" value="NADH DEHYDROGENASE"/>
    <property type="match status" value="1"/>
</dbReference>
<evidence type="ECO:0000313" key="11">
    <source>
        <dbReference type="EMBL" id="CCE89221.1"/>
    </source>
</evidence>
<protein>
    <recommendedName>
        <fullName evidence="3">NADH-ubiquinone oxidoreductase chain 2</fullName>
    </recommendedName>
    <alternativeName>
        <fullName evidence="7">NADH dehydrogenase subunit 2</fullName>
    </alternativeName>
</protein>
<dbReference type="InterPro" id="IPR001750">
    <property type="entry name" value="ND/Mrp_TM"/>
</dbReference>
<keyword evidence="11" id="KW-0496">Mitochondrion</keyword>
<dbReference type="Pfam" id="PF00361">
    <property type="entry name" value="Proton_antipo_M"/>
    <property type="match status" value="2"/>
</dbReference>
<feature type="domain" description="NADH:quinone oxidoreductase/Mrp antiporter transmembrane" evidence="10">
    <location>
        <begin position="335"/>
        <end position="498"/>
    </location>
</feature>
<dbReference type="GO" id="GO:0008137">
    <property type="term" value="F:NADH dehydrogenase (ubiquinone) activity"/>
    <property type="evidence" value="ECO:0007669"/>
    <property type="project" value="UniProtKB-EC"/>
</dbReference>
<feature type="transmembrane region" description="Helical" evidence="9">
    <location>
        <begin position="482"/>
        <end position="503"/>
    </location>
</feature>
<feature type="transmembrane region" description="Helical" evidence="9">
    <location>
        <begin position="265"/>
        <end position="283"/>
    </location>
</feature>
<dbReference type="EMBL" id="HE613568">
    <property type="protein sequence ID" value="CCE89221.1"/>
    <property type="molecule type" value="Genomic_DNA"/>
</dbReference>
<proteinExistence type="inferred from homology"/>
<feature type="transmembrane region" description="Helical" evidence="9">
    <location>
        <begin position="150"/>
        <end position="170"/>
    </location>
</feature>
<feature type="transmembrane region" description="Helical" evidence="9">
    <location>
        <begin position="224"/>
        <end position="245"/>
    </location>
</feature>
<gene>
    <name evidence="11" type="primary">nad2</name>
    <name evidence="11" type="ORF">PRA_mt0135</name>
</gene>
<evidence type="ECO:0000256" key="9">
    <source>
        <dbReference type="SAM" id="Phobius"/>
    </source>
</evidence>
<evidence type="ECO:0000256" key="3">
    <source>
        <dbReference type="ARBA" id="ARBA00021008"/>
    </source>
</evidence>
<dbReference type="GO" id="GO:0042773">
    <property type="term" value="P:ATP synthesis coupled electron transport"/>
    <property type="evidence" value="ECO:0007669"/>
    <property type="project" value="InterPro"/>
</dbReference>
<feature type="transmembrane region" description="Helical" evidence="9">
    <location>
        <begin position="60"/>
        <end position="86"/>
    </location>
</feature>
<comment type="catalytic activity">
    <reaction evidence="8">
        <text>a ubiquinone + NADH + 5 H(+)(in) = a ubiquinol + NAD(+) + 4 H(+)(out)</text>
        <dbReference type="Rhea" id="RHEA:29091"/>
        <dbReference type="Rhea" id="RHEA-COMP:9565"/>
        <dbReference type="Rhea" id="RHEA-COMP:9566"/>
        <dbReference type="ChEBI" id="CHEBI:15378"/>
        <dbReference type="ChEBI" id="CHEBI:16389"/>
        <dbReference type="ChEBI" id="CHEBI:17976"/>
        <dbReference type="ChEBI" id="CHEBI:57540"/>
        <dbReference type="ChEBI" id="CHEBI:57945"/>
        <dbReference type="EC" id="7.1.1.2"/>
    </reaction>
</comment>
<keyword evidence="6 9" id="KW-0472">Membrane</keyword>
<accession>L8B9B2</accession>
<keyword evidence="5 9" id="KW-1133">Transmembrane helix</keyword>
<dbReference type="HAMAP" id="MF_00445">
    <property type="entry name" value="NDH1_NuoN_1"/>
    <property type="match status" value="1"/>
</dbReference>
<evidence type="ECO:0000256" key="1">
    <source>
        <dbReference type="ARBA" id="ARBA00004141"/>
    </source>
</evidence>
<organism evidence="11">
    <name type="scientific">Phlebia radiata</name>
    <name type="common">White-rot fungus</name>
    <dbReference type="NCBI Taxonomy" id="5308"/>
    <lineage>
        <taxon>Eukaryota</taxon>
        <taxon>Fungi</taxon>
        <taxon>Dikarya</taxon>
        <taxon>Basidiomycota</taxon>
        <taxon>Agaricomycotina</taxon>
        <taxon>Agaricomycetes</taxon>
        <taxon>Polyporales</taxon>
        <taxon>Meruliaceae</taxon>
        <taxon>Phlebia</taxon>
    </lineage>
</organism>
<dbReference type="RefSeq" id="YP_007374933.1">
    <property type="nucleotide sequence ID" value="NC_020148.1"/>
</dbReference>
<comment type="similarity">
    <text evidence="2">Belongs to the complex I subunit 2 family.</text>
</comment>
<geneLocation type="mitochondrion" evidence="11"/>
<keyword evidence="4 9" id="KW-0812">Transmembrane</keyword>
<evidence type="ECO:0000256" key="5">
    <source>
        <dbReference type="ARBA" id="ARBA00022989"/>
    </source>
</evidence>
<feature type="transmembrane region" description="Helical" evidence="9">
    <location>
        <begin position="26"/>
        <end position="48"/>
    </location>
</feature>